<sequence>MDAAADRLGKLLALLIRKEQDHGPIMELRSAMGNMLHTPQEIHSELTQHYQTLYRSTVTAYPAESTDFFSLIALPQLTED</sequence>
<gene>
    <name evidence="1" type="ORF">NDU88_005328</name>
</gene>
<evidence type="ECO:0000313" key="2">
    <source>
        <dbReference type="Proteomes" id="UP001066276"/>
    </source>
</evidence>
<dbReference type="EMBL" id="JANPWB010000015">
    <property type="protein sequence ID" value="KAJ1092216.1"/>
    <property type="molecule type" value="Genomic_DNA"/>
</dbReference>
<proteinExistence type="predicted"/>
<keyword evidence="2" id="KW-1185">Reference proteome</keyword>
<dbReference type="AlphaFoldDB" id="A0AAV7LL63"/>
<comment type="caution">
    <text evidence="1">The sequence shown here is derived from an EMBL/GenBank/DDBJ whole genome shotgun (WGS) entry which is preliminary data.</text>
</comment>
<reference evidence="1" key="1">
    <citation type="journal article" date="2022" name="bioRxiv">
        <title>Sequencing and chromosome-scale assembly of the giantPleurodeles waltlgenome.</title>
        <authorList>
            <person name="Brown T."/>
            <person name="Elewa A."/>
            <person name="Iarovenko S."/>
            <person name="Subramanian E."/>
            <person name="Araus A.J."/>
            <person name="Petzold A."/>
            <person name="Susuki M."/>
            <person name="Suzuki K.-i.T."/>
            <person name="Hayashi T."/>
            <person name="Toyoda A."/>
            <person name="Oliveira C."/>
            <person name="Osipova E."/>
            <person name="Leigh N.D."/>
            <person name="Simon A."/>
            <person name="Yun M.H."/>
        </authorList>
    </citation>
    <scope>NUCLEOTIDE SEQUENCE</scope>
    <source>
        <strain evidence="1">20211129_DDA</strain>
        <tissue evidence="1">Liver</tissue>
    </source>
</reference>
<evidence type="ECO:0000313" key="1">
    <source>
        <dbReference type="EMBL" id="KAJ1092216.1"/>
    </source>
</evidence>
<name>A0AAV7LL63_PLEWA</name>
<organism evidence="1 2">
    <name type="scientific">Pleurodeles waltl</name>
    <name type="common">Iberian ribbed newt</name>
    <dbReference type="NCBI Taxonomy" id="8319"/>
    <lineage>
        <taxon>Eukaryota</taxon>
        <taxon>Metazoa</taxon>
        <taxon>Chordata</taxon>
        <taxon>Craniata</taxon>
        <taxon>Vertebrata</taxon>
        <taxon>Euteleostomi</taxon>
        <taxon>Amphibia</taxon>
        <taxon>Batrachia</taxon>
        <taxon>Caudata</taxon>
        <taxon>Salamandroidea</taxon>
        <taxon>Salamandridae</taxon>
        <taxon>Pleurodelinae</taxon>
        <taxon>Pleurodeles</taxon>
    </lineage>
</organism>
<accession>A0AAV7LL63</accession>
<protein>
    <submittedName>
        <fullName evidence="1">Uncharacterized protein</fullName>
    </submittedName>
</protein>
<dbReference type="Proteomes" id="UP001066276">
    <property type="component" value="Chromosome 11"/>
</dbReference>